<organism evidence="3 4">
    <name type="scientific">Kipferlia bialata</name>
    <dbReference type="NCBI Taxonomy" id="797122"/>
    <lineage>
        <taxon>Eukaryota</taxon>
        <taxon>Metamonada</taxon>
        <taxon>Carpediemonas-like organisms</taxon>
        <taxon>Kipferlia</taxon>
    </lineage>
</organism>
<evidence type="ECO:0000259" key="2">
    <source>
        <dbReference type="Pfam" id="PF07985"/>
    </source>
</evidence>
<dbReference type="Proteomes" id="UP000265618">
    <property type="component" value="Unassembled WGS sequence"/>
</dbReference>
<accession>A0A391NTE6</accession>
<gene>
    <name evidence="3" type="ORF">KIPB_004162</name>
</gene>
<keyword evidence="4" id="KW-1185">Reference proteome</keyword>
<evidence type="ECO:0000313" key="3">
    <source>
        <dbReference type="EMBL" id="GCA62538.1"/>
    </source>
</evidence>
<evidence type="ECO:0000256" key="1">
    <source>
        <dbReference type="SAM" id="MobiDB-lite"/>
    </source>
</evidence>
<proteinExistence type="predicted"/>
<evidence type="ECO:0000313" key="4">
    <source>
        <dbReference type="Proteomes" id="UP000265618"/>
    </source>
</evidence>
<dbReference type="Pfam" id="PF07985">
    <property type="entry name" value="SRR1"/>
    <property type="match status" value="1"/>
</dbReference>
<dbReference type="AlphaFoldDB" id="A0A391NTE6"/>
<name>A0A391NTE6_9EUKA</name>
<feature type="non-terminal residue" evidence="3">
    <location>
        <position position="1"/>
    </location>
</feature>
<feature type="region of interest" description="Disordered" evidence="1">
    <location>
        <begin position="131"/>
        <end position="170"/>
    </location>
</feature>
<sequence>ASLAAKAGVSPDRVSVSVYDPVHTDADRALMQRLGVGVSGVTDCTLKGGEPLPTLVYMPHCPLALYASMVKSARGVSDALPSVSSVSDTLPVPSATPGLWLLGNDLGPACDRVLMRHRGAGSDSVGGEAGGWTLVGKRGGGRKGKGKGRHPSKARFSAKTEAEGGRERERSRLMKESALYLSEVPASVCYAYKEGQRPRGEGQGERASAVRDVLDTALSNTALSHIG</sequence>
<dbReference type="OrthoDB" id="551431at2759"/>
<feature type="domain" description="SRR1-like" evidence="2">
    <location>
        <begin position="13"/>
        <end position="109"/>
    </location>
</feature>
<comment type="caution">
    <text evidence="3">The sequence shown here is derived from an EMBL/GenBank/DDBJ whole genome shotgun (WGS) entry which is preliminary data.</text>
</comment>
<dbReference type="EMBL" id="BDIP01000865">
    <property type="protein sequence ID" value="GCA62538.1"/>
    <property type="molecule type" value="Genomic_DNA"/>
</dbReference>
<protein>
    <recommendedName>
        <fullName evidence="2">SRR1-like domain-containing protein</fullName>
    </recommendedName>
</protein>
<feature type="compositionally biased region" description="Basic and acidic residues" evidence="1">
    <location>
        <begin position="158"/>
        <end position="170"/>
    </location>
</feature>
<dbReference type="InterPro" id="IPR012942">
    <property type="entry name" value="SRR1-like"/>
</dbReference>
<reference evidence="3 4" key="1">
    <citation type="journal article" date="2018" name="PLoS ONE">
        <title>The draft genome of Kipferlia bialata reveals reductive genome evolution in fornicate parasites.</title>
        <authorList>
            <person name="Tanifuji G."/>
            <person name="Takabayashi S."/>
            <person name="Kume K."/>
            <person name="Takagi M."/>
            <person name="Nakayama T."/>
            <person name="Kamikawa R."/>
            <person name="Inagaki Y."/>
            <person name="Hashimoto T."/>
        </authorList>
    </citation>
    <scope>NUCLEOTIDE SEQUENCE [LARGE SCALE GENOMIC DNA]</scope>
    <source>
        <strain evidence="3">NY0173</strain>
    </source>
</reference>
<feature type="compositionally biased region" description="Basic residues" evidence="1">
    <location>
        <begin position="139"/>
        <end position="153"/>
    </location>
</feature>